<accession>A0ABQ7NZL2</accession>
<protein>
    <recommendedName>
        <fullName evidence="5">Peripheral subunit-binding (PSBD) domain-containing protein</fullName>
    </recommendedName>
</protein>
<dbReference type="InterPro" id="IPR050743">
    <property type="entry name" value="2-oxoacid_DH_E2_comp"/>
</dbReference>
<gene>
    <name evidence="6" type="primary">A01p056300.1_BraROA</name>
    <name evidence="6" type="ORF">IGI04_003851</name>
</gene>
<dbReference type="EMBL" id="JADBGQ010000001">
    <property type="protein sequence ID" value="KAG5416284.1"/>
    <property type="molecule type" value="Genomic_DNA"/>
</dbReference>
<evidence type="ECO:0000259" key="5">
    <source>
        <dbReference type="PROSITE" id="PS51826"/>
    </source>
</evidence>
<dbReference type="Pfam" id="PF02817">
    <property type="entry name" value="E3_binding"/>
    <property type="match status" value="1"/>
</dbReference>
<evidence type="ECO:0000256" key="2">
    <source>
        <dbReference type="ARBA" id="ARBA00007317"/>
    </source>
</evidence>
<dbReference type="SUPFAM" id="SSF47005">
    <property type="entry name" value="Peripheral subunit-binding domain of 2-oxo acid dehydrogenase complex"/>
    <property type="match status" value="1"/>
</dbReference>
<dbReference type="PANTHER" id="PTHR43178">
    <property type="entry name" value="DIHYDROLIPOAMIDE ACETYLTRANSFERASE COMPONENT OF PYRUVATE DEHYDROGENASE COMPLEX"/>
    <property type="match status" value="1"/>
</dbReference>
<evidence type="ECO:0000256" key="4">
    <source>
        <dbReference type="ARBA" id="ARBA00023315"/>
    </source>
</evidence>
<dbReference type="InterPro" id="IPR011053">
    <property type="entry name" value="Single_hybrid_motif"/>
</dbReference>
<keyword evidence="3" id="KW-0808">Transferase</keyword>
<dbReference type="Proteomes" id="UP000823674">
    <property type="component" value="Chromosome A01"/>
</dbReference>
<dbReference type="InterPro" id="IPR036625">
    <property type="entry name" value="E3-bd_dom_sf"/>
</dbReference>
<sequence length="264" mass="28769">MTMIARRILRSHRFLRPFISSSVCSPPFRAPEYHSQSVASPFLVHSLSLMKWCGGGGSRSWFSNEAMAIDSNAAGGFIDVPLAQTGEGIAECELLKWEILWKSFRHSVKFRAIKQFIEITSRFKGKVALISHAPGDIIKVGETLVKLAVEDAQDALLVSSDSSKSKTDNLVGALSTPSVRNLAKDLGIDINAVTGSGKDGRVLKEDVLRFGGQKGNITDSVTRGDSVSTTASNFEDQIVPLRGFNRAMVKTMTMGHKSTTFSFR</sequence>
<evidence type="ECO:0000256" key="1">
    <source>
        <dbReference type="ARBA" id="ARBA00001938"/>
    </source>
</evidence>
<keyword evidence="7" id="KW-1185">Reference proteome</keyword>
<dbReference type="Gene3D" id="4.10.320.10">
    <property type="entry name" value="E3-binding domain"/>
    <property type="match status" value="1"/>
</dbReference>
<dbReference type="SUPFAM" id="SSF51230">
    <property type="entry name" value="Single hybrid motif"/>
    <property type="match status" value="1"/>
</dbReference>
<comment type="cofactor">
    <cofactor evidence="1">
        <name>(R)-lipoate</name>
        <dbReference type="ChEBI" id="CHEBI:83088"/>
    </cofactor>
</comment>
<name>A0ABQ7NZL2_BRACM</name>
<proteinExistence type="inferred from homology"/>
<comment type="similarity">
    <text evidence="2">Belongs to the 2-oxoacid dehydrogenase family.</text>
</comment>
<dbReference type="PANTHER" id="PTHR43178:SF9">
    <property type="entry name" value="PERIPHERAL SUBUNIT-BINDING (PSBD) DOMAIN-CONTAINING PROTEIN"/>
    <property type="match status" value="1"/>
</dbReference>
<evidence type="ECO:0000313" key="6">
    <source>
        <dbReference type="EMBL" id="KAG5416284.1"/>
    </source>
</evidence>
<feature type="domain" description="Peripheral subunit-binding (PSBD)" evidence="5">
    <location>
        <begin position="174"/>
        <end position="211"/>
    </location>
</feature>
<evidence type="ECO:0000256" key="3">
    <source>
        <dbReference type="ARBA" id="ARBA00022679"/>
    </source>
</evidence>
<reference evidence="6 7" key="1">
    <citation type="submission" date="2021-03" db="EMBL/GenBank/DDBJ databases">
        <authorList>
            <person name="King G.J."/>
            <person name="Bancroft I."/>
            <person name="Baten A."/>
            <person name="Bloomfield J."/>
            <person name="Borpatragohain P."/>
            <person name="He Z."/>
            <person name="Irish N."/>
            <person name="Irwin J."/>
            <person name="Liu K."/>
            <person name="Mauleon R.P."/>
            <person name="Moore J."/>
            <person name="Morris R."/>
            <person name="Ostergaard L."/>
            <person name="Wang B."/>
            <person name="Wells R."/>
        </authorList>
    </citation>
    <scope>NUCLEOTIDE SEQUENCE [LARGE SCALE GENOMIC DNA]</scope>
    <source>
        <strain evidence="6">R-o-18</strain>
        <tissue evidence="6">Leaf</tissue>
    </source>
</reference>
<organism evidence="6 7">
    <name type="scientific">Brassica rapa subsp. trilocularis</name>
    <dbReference type="NCBI Taxonomy" id="1813537"/>
    <lineage>
        <taxon>Eukaryota</taxon>
        <taxon>Viridiplantae</taxon>
        <taxon>Streptophyta</taxon>
        <taxon>Embryophyta</taxon>
        <taxon>Tracheophyta</taxon>
        <taxon>Spermatophyta</taxon>
        <taxon>Magnoliopsida</taxon>
        <taxon>eudicotyledons</taxon>
        <taxon>Gunneridae</taxon>
        <taxon>Pentapetalae</taxon>
        <taxon>rosids</taxon>
        <taxon>malvids</taxon>
        <taxon>Brassicales</taxon>
        <taxon>Brassicaceae</taxon>
        <taxon>Brassiceae</taxon>
        <taxon>Brassica</taxon>
    </lineage>
</organism>
<keyword evidence="4" id="KW-0012">Acyltransferase</keyword>
<comment type="caution">
    <text evidence="6">The sequence shown here is derived from an EMBL/GenBank/DDBJ whole genome shotgun (WGS) entry which is preliminary data.</text>
</comment>
<dbReference type="InterPro" id="IPR004167">
    <property type="entry name" value="PSBD"/>
</dbReference>
<evidence type="ECO:0000313" key="7">
    <source>
        <dbReference type="Proteomes" id="UP000823674"/>
    </source>
</evidence>
<dbReference type="PROSITE" id="PS51826">
    <property type="entry name" value="PSBD"/>
    <property type="match status" value="1"/>
</dbReference>